<proteinExistence type="predicted"/>
<evidence type="ECO:0000313" key="2">
    <source>
        <dbReference type="EMBL" id="PIC36615.1"/>
    </source>
</evidence>
<keyword evidence="3" id="KW-1185">Reference proteome</keyword>
<feature type="compositionally biased region" description="Polar residues" evidence="1">
    <location>
        <begin position="74"/>
        <end position="84"/>
    </location>
</feature>
<name>A0A2G5UAN9_9PELO</name>
<dbReference type="Proteomes" id="UP000230233">
    <property type="component" value="Chromosome IV"/>
</dbReference>
<reference evidence="3" key="1">
    <citation type="submission" date="2017-10" db="EMBL/GenBank/DDBJ databases">
        <title>Rapid genome shrinkage in a self-fertile nematode reveals novel sperm competition proteins.</title>
        <authorList>
            <person name="Yin D."/>
            <person name="Schwarz E.M."/>
            <person name="Thomas C.G."/>
            <person name="Felde R.L."/>
            <person name="Korf I.F."/>
            <person name="Cutter A.D."/>
            <person name="Schartner C.M."/>
            <person name="Ralston E.J."/>
            <person name="Meyer B.J."/>
            <person name="Haag E.S."/>
        </authorList>
    </citation>
    <scope>NUCLEOTIDE SEQUENCE [LARGE SCALE GENOMIC DNA]</scope>
    <source>
        <strain evidence="3">JU1422</strain>
    </source>
</reference>
<accession>A0A2G5UAN9</accession>
<organism evidence="2 3">
    <name type="scientific">Caenorhabditis nigoni</name>
    <dbReference type="NCBI Taxonomy" id="1611254"/>
    <lineage>
        <taxon>Eukaryota</taxon>
        <taxon>Metazoa</taxon>
        <taxon>Ecdysozoa</taxon>
        <taxon>Nematoda</taxon>
        <taxon>Chromadorea</taxon>
        <taxon>Rhabditida</taxon>
        <taxon>Rhabditina</taxon>
        <taxon>Rhabditomorpha</taxon>
        <taxon>Rhabditoidea</taxon>
        <taxon>Rhabditidae</taxon>
        <taxon>Peloderinae</taxon>
        <taxon>Caenorhabditis</taxon>
    </lineage>
</organism>
<comment type="caution">
    <text evidence="2">The sequence shown here is derived from an EMBL/GenBank/DDBJ whole genome shotgun (WGS) entry which is preliminary data.</text>
</comment>
<protein>
    <submittedName>
        <fullName evidence="2">Uncharacterized protein</fullName>
    </submittedName>
</protein>
<feature type="region of interest" description="Disordered" evidence="1">
    <location>
        <begin position="61"/>
        <end position="84"/>
    </location>
</feature>
<dbReference type="AlphaFoldDB" id="A0A2G5UAN9"/>
<feature type="region of interest" description="Disordered" evidence="1">
    <location>
        <begin position="1"/>
        <end position="24"/>
    </location>
</feature>
<evidence type="ECO:0000313" key="3">
    <source>
        <dbReference type="Proteomes" id="UP000230233"/>
    </source>
</evidence>
<gene>
    <name evidence="2" type="primary">Cnig_chr_IV.g15541</name>
    <name evidence="2" type="ORF">B9Z55_015541</name>
</gene>
<dbReference type="EMBL" id="PDUG01000004">
    <property type="protein sequence ID" value="PIC36615.1"/>
    <property type="molecule type" value="Genomic_DNA"/>
</dbReference>
<sequence>MKFFGKRNGSITIKHGDGRGGPPNARIRQYRGSRFEHTFEIDFPKVSRIHTNQKTIEEMEYEEAASENIRRNETVTMENSFTIG</sequence>
<evidence type="ECO:0000256" key="1">
    <source>
        <dbReference type="SAM" id="MobiDB-lite"/>
    </source>
</evidence>